<evidence type="ECO:0000256" key="8">
    <source>
        <dbReference type="ARBA" id="ARBA00022989"/>
    </source>
</evidence>
<evidence type="ECO:0000256" key="1">
    <source>
        <dbReference type="ARBA" id="ARBA00004141"/>
    </source>
</evidence>
<reference evidence="15" key="1">
    <citation type="submission" date="2021-02" db="EMBL/GenBank/DDBJ databases">
        <authorList>
            <person name="Dougan E. K."/>
            <person name="Rhodes N."/>
            <person name="Thang M."/>
            <person name="Chan C."/>
        </authorList>
    </citation>
    <scope>NUCLEOTIDE SEQUENCE</scope>
</reference>
<dbReference type="PANTHER" id="PTHR45628">
    <property type="entry name" value="VOLTAGE-DEPENDENT CALCIUM CHANNEL TYPE A SUBUNIT ALPHA-1"/>
    <property type="match status" value="1"/>
</dbReference>
<dbReference type="InterPro" id="IPR050599">
    <property type="entry name" value="VDCC_alpha-1_subunit"/>
</dbReference>
<accession>A0A813KQH4</accession>
<evidence type="ECO:0000256" key="9">
    <source>
        <dbReference type="ARBA" id="ARBA00023065"/>
    </source>
</evidence>
<dbReference type="EMBL" id="CAJNNW010032007">
    <property type="protein sequence ID" value="CAE8710550.1"/>
    <property type="molecule type" value="Genomic_DNA"/>
</dbReference>
<dbReference type="Proteomes" id="UP000626109">
    <property type="component" value="Unassembled WGS sequence"/>
</dbReference>
<dbReference type="Pfam" id="PF00520">
    <property type="entry name" value="Ion_trans"/>
    <property type="match status" value="1"/>
</dbReference>
<proteinExistence type="predicted"/>
<dbReference type="Gene3D" id="1.10.238.10">
    <property type="entry name" value="EF-hand"/>
    <property type="match status" value="1"/>
</dbReference>
<keyword evidence="11" id="KW-0325">Glycoprotein</keyword>
<keyword evidence="2" id="KW-0813">Transport</keyword>
<dbReference type="AlphaFoldDB" id="A0A813KQH4"/>
<feature type="transmembrane region" description="Helical" evidence="13">
    <location>
        <begin position="107"/>
        <end position="133"/>
    </location>
</feature>
<evidence type="ECO:0000256" key="12">
    <source>
        <dbReference type="ARBA" id="ARBA00023303"/>
    </source>
</evidence>
<dbReference type="InterPro" id="IPR005821">
    <property type="entry name" value="Ion_trans_dom"/>
</dbReference>
<keyword evidence="5 13" id="KW-0812">Transmembrane</keyword>
<dbReference type="SUPFAM" id="SSF81324">
    <property type="entry name" value="Voltage-gated potassium channels"/>
    <property type="match status" value="1"/>
</dbReference>
<evidence type="ECO:0000313" key="15">
    <source>
        <dbReference type="EMBL" id="CAE8710550.1"/>
    </source>
</evidence>
<feature type="transmembrane region" description="Helical" evidence="13">
    <location>
        <begin position="75"/>
        <end position="95"/>
    </location>
</feature>
<evidence type="ECO:0000259" key="14">
    <source>
        <dbReference type="Pfam" id="PF00520"/>
    </source>
</evidence>
<sequence length="467" mass="52890">MAMVSPSLSPTLRTLTSTLSGLLLIMFTAEIAVKMFVFGPVDFCKDKWNAYDLVAVLGSCVAWIVRASFSMDELLVQFLGVFQIARMLMLVRYAWFLDSLVSTLGLALPGLVNVTGLLGLAVFMYSCLGVSLFGTVMTVPNDGREQNFQSFGNSLMALMRCGFGERWHEIMYELASDQANCTTMPQTWQQLAAEGPRGCGTWLAYPFFVSYVVAVNLILMNLICAVVLDSYNNVHELIYAADLEYAMKCLSWEWHDKDKGRTGYLPLETILVMLSELPEPLGFGKSKKRHILHAMRHLHVHEGMSLHYRDIVLLLAKRTVTFLRNERLELTNDVELDQQAKELWCSQYPDLPKLGAEFFGMHVAHLIITKRMKIYIRMKRGEWAQRKEEQRQIADHMGLRQKVHGETISQKQIPFSENGNLPPLLWPPKGLLKFQAVASPDFIALGEAAQLVPKEDTLYKARKDKQG</sequence>
<evidence type="ECO:0000256" key="13">
    <source>
        <dbReference type="SAM" id="Phobius"/>
    </source>
</evidence>
<protein>
    <recommendedName>
        <fullName evidence="14">Ion transport domain-containing protein</fullName>
    </recommendedName>
</protein>
<dbReference type="Gene3D" id="1.20.120.350">
    <property type="entry name" value="Voltage-gated potassium channels. Chain C"/>
    <property type="match status" value="1"/>
</dbReference>
<keyword evidence="6" id="KW-0106">Calcium</keyword>
<dbReference type="GO" id="GO:0098703">
    <property type="term" value="P:calcium ion import across plasma membrane"/>
    <property type="evidence" value="ECO:0007669"/>
    <property type="project" value="TreeGrafter"/>
</dbReference>
<dbReference type="GO" id="GO:0005891">
    <property type="term" value="C:voltage-gated calcium channel complex"/>
    <property type="evidence" value="ECO:0007669"/>
    <property type="project" value="TreeGrafter"/>
</dbReference>
<keyword evidence="12" id="KW-0407">Ion channel</keyword>
<keyword evidence="9" id="KW-0406">Ion transport</keyword>
<keyword evidence="7" id="KW-0851">Voltage-gated channel</keyword>
<keyword evidence="10 13" id="KW-0472">Membrane</keyword>
<evidence type="ECO:0000256" key="6">
    <source>
        <dbReference type="ARBA" id="ARBA00022837"/>
    </source>
</evidence>
<dbReference type="Gene3D" id="1.10.287.70">
    <property type="match status" value="1"/>
</dbReference>
<evidence type="ECO:0000256" key="4">
    <source>
        <dbReference type="ARBA" id="ARBA00022673"/>
    </source>
</evidence>
<comment type="caution">
    <text evidence="15">The sequence shown here is derived from an EMBL/GenBank/DDBJ whole genome shotgun (WGS) entry which is preliminary data.</text>
</comment>
<evidence type="ECO:0000313" key="16">
    <source>
        <dbReference type="Proteomes" id="UP000626109"/>
    </source>
</evidence>
<comment type="subcellular location">
    <subcellularLocation>
        <location evidence="1">Membrane</location>
        <topology evidence="1">Multi-pass membrane protein</topology>
    </subcellularLocation>
</comment>
<evidence type="ECO:0000256" key="2">
    <source>
        <dbReference type="ARBA" id="ARBA00022448"/>
    </source>
</evidence>
<keyword evidence="3" id="KW-0109">Calcium transport</keyword>
<name>A0A813KQH4_POLGL</name>
<feature type="domain" description="Ion transport" evidence="14">
    <location>
        <begin position="11"/>
        <end position="235"/>
    </location>
</feature>
<keyword evidence="8 13" id="KW-1133">Transmembrane helix</keyword>
<keyword evidence="4" id="KW-0107">Calcium channel</keyword>
<evidence type="ECO:0000256" key="7">
    <source>
        <dbReference type="ARBA" id="ARBA00022882"/>
    </source>
</evidence>
<evidence type="ECO:0000256" key="3">
    <source>
        <dbReference type="ARBA" id="ARBA00022568"/>
    </source>
</evidence>
<gene>
    <name evidence="15" type="ORF">PGLA2088_LOCUS35997</name>
</gene>
<evidence type="ECO:0000256" key="5">
    <source>
        <dbReference type="ARBA" id="ARBA00022692"/>
    </source>
</evidence>
<evidence type="ECO:0000256" key="10">
    <source>
        <dbReference type="ARBA" id="ARBA00023136"/>
    </source>
</evidence>
<organism evidence="15 16">
    <name type="scientific">Polarella glacialis</name>
    <name type="common">Dinoflagellate</name>
    <dbReference type="NCBI Taxonomy" id="89957"/>
    <lineage>
        <taxon>Eukaryota</taxon>
        <taxon>Sar</taxon>
        <taxon>Alveolata</taxon>
        <taxon>Dinophyceae</taxon>
        <taxon>Suessiales</taxon>
        <taxon>Suessiaceae</taxon>
        <taxon>Polarella</taxon>
    </lineage>
</organism>
<evidence type="ECO:0000256" key="11">
    <source>
        <dbReference type="ARBA" id="ARBA00023180"/>
    </source>
</evidence>
<dbReference type="PANTHER" id="PTHR45628:SF7">
    <property type="entry name" value="VOLTAGE-DEPENDENT CALCIUM CHANNEL TYPE A SUBUNIT ALPHA-1"/>
    <property type="match status" value="1"/>
</dbReference>
<dbReference type="GO" id="GO:0008331">
    <property type="term" value="F:high voltage-gated calcium channel activity"/>
    <property type="evidence" value="ECO:0007669"/>
    <property type="project" value="TreeGrafter"/>
</dbReference>
<dbReference type="InterPro" id="IPR027359">
    <property type="entry name" value="Volt_channel_dom_sf"/>
</dbReference>
<feature type="transmembrane region" description="Helical" evidence="13">
    <location>
        <begin position="20"/>
        <end position="38"/>
    </location>
</feature>
<feature type="transmembrane region" description="Helical" evidence="13">
    <location>
        <begin position="203"/>
        <end position="228"/>
    </location>
</feature>